<keyword evidence="2" id="KW-1185">Reference proteome</keyword>
<evidence type="ECO:0000313" key="1">
    <source>
        <dbReference type="EMBL" id="MDQ1186121.1"/>
    </source>
</evidence>
<dbReference type="EMBL" id="JAUTBL010000002">
    <property type="protein sequence ID" value="MDQ1186121.1"/>
    <property type="molecule type" value="Genomic_DNA"/>
</dbReference>
<organism evidence="1 2">
    <name type="scientific">Agrobacterium larrymoorei</name>
    <dbReference type="NCBI Taxonomy" id="160699"/>
    <lineage>
        <taxon>Bacteria</taxon>
        <taxon>Pseudomonadati</taxon>
        <taxon>Pseudomonadota</taxon>
        <taxon>Alphaproteobacteria</taxon>
        <taxon>Hyphomicrobiales</taxon>
        <taxon>Rhizobiaceae</taxon>
        <taxon>Rhizobium/Agrobacterium group</taxon>
        <taxon>Agrobacterium</taxon>
    </lineage>
</organism>
<reference evidence="1 2" key="1">
    <citation type="submission" date="2023-07" db="EMBL/GenBank/DDBJ databases">
        <title>Functional and genomic diversity of the sorghum phyllosphere microbiome.</title>
        <authorList>
            <person name="Shade A."/>
        </authorList>
    </citation>
    <scope>NUCLEOTIDE SEQUENCE [LARGE SCALE GENOMIC DNA]</scope>
    <source>
        <strain evidence="1 2">SORGH_AS_1126</strain>
    </source>
</reference>
<proteinExistence type="predicted"/>
<sequence length="32" mass="3279">MNQRSEAQDVPVVGIGSSAGGLEALREMFASA</sequence>
<protein>
    <submittedName>
        <fullName evidence="1">Chemotaxis response regulator CheB</fullName>
    </submittedName>
</protein>
<accession>A0ABU0UMC9</accession>
<dbReference type="Proteomes" id="UP001224781">
    <property type="component" value="Unassembled WGS sequence"/>
</dbReference>
<evidence type="ECO:0000313" key="2">
    <source>
        <dbReference type="Proteomes" id="UP001224781"/>
    </source>
</evidence>
<name>A0ABU0UMC9_9HYPH</name>
<gene>
    <name evidence="1" type="ORF">QE408_003264</name>
</gene>
<comment type="caution">
    <text evidence="1">The sequence shown here is derived from an EMBL/GenBank/DDBJ whole genome shotgun (WGS) entry which is preliminary data.</text>
</comment>